<keyword evidence="2" id="KW-0472">Membrane</keyword>
<keyword evidence="2" id="KW-1133">Transmembrane helix</keyword>
<sequence length="384" mass="44262">MNKLIELNKNNIKKLGYDSLSAKEFLNELNLVKNKEERAGRNRFIKNYTFDIISKNNSKIFKGTLTGKFQSPNNTNIVEKARIDNIFKHNTVIRLKKIDQPESKEYFWNKIIEHFNDSISRLTFKPEKDEFEIEIQKKSNSYYEIIITAKNENKHFTGSTNIFFIEDSTINEKIKPELPDEDKSPEPGYNEFSPNDSDLSTEDSNNRNNGENPQGDENRPGNNSGDNSSRNPNNRTPDSNSNRDGSSSNSNGTNDSRPNNENETSSNPTNPSNEDQPGDYLNPYKPGNGSPNNGTNTDDKWWEKEDEIVQPTPTPKQPENEIKPEDKWILGLTKKDRNWIIAAGVLTLGIGWVVSYFWWRRRKLIKKNKVIKITNKKKKDKKLK</sequence>
<evidence type="ECO:0000256" key="1">
    <source>
        <dbReference type="SAM" id="MobiDB-lite"/>
    </source>
</evidence>
<dbReference type="Proteomes" id="UP000033624">
    <property type="component" value="Unassembled WGS sequence"/>
</dbReference>
<feature type="compositionally biased region" description="Low complexity" evidence="1">
    <location>
        <begin position="286"/>
        <end position="296"/>
    </location>
</feature>
<evidence type="ECO:0000313" key="3">
    <source>
        <dbReference type="EMBL" id="KJQ46322.1"/>
    </source>
</evidence>
<proteinExistence type="predicted"/>
<feature type="region of interest" description="Disordered" evidence="1">
    <location>
        <begin position="175"/>
        <end position="304"/>
    </location>
</feature>
<dbReference type="RefSeq" id="WP_011166397.1">
    <property type="nucleotide sequence ID" value="NZ_CP010267.1"/>
</dbReference>
<feature type="transmembrane region" description="Helical" evidence="2">
    <location>
        <begin position="339"/>
        <end position="359"/>
    </location>
</feature>
<evidence type="ECO:0000313" key="4">
    <source>
        <dbReference type="Proteomes" id="UP000033624"/>
    </source>
</evidence>
<dbReference type="AlphaFoldDB" id="A0AAE2JTM5"/>
<feature type="compositionally biased region" description="Low complexity" evidence="1">
    <location>
        <begin position="238"/>
        <end position="274"/>
    </location>
</feature>
<protein>
    <submittedName>
        <fullName evidence="3">Uncharacterized protein</fullName>
    </submittedName>
</protein>
<organism evidence="3 4">
    <name type="scientific">Mycoplasma mycoides subsp. mycoides</name>
    <dbReference type="NCBI Taxonomy" id="2103"/>
    <lineage>
        <taxon>Bacteria</taxon>
        <taxon>Bacillati</taxon>
        <taxon>Mycoplasmatota</taxon>
        <taxon>Mollicutes</taxon>
        <taxon>Mycoplasmataceae</taxon>
        <taxon>Mycoplasma</taxon>
    </lineage>
</organism>
<keyword evidence="2" id="KW-0812">Transmembrane</keyword>
<evidence type="ECO:0000256" key="2">
    <source>
        <dbReference type="SAM" id="Phobius"/>
    </source>
</evidence>
<gene>
    <name evidence="3" type="ORF">TS59_0221</name>
</gene>
<accession>A0AAE2JTM5</accession>
<name>A0AAE2JTM5_MYCMY</name>
<reference evidence="3 4" key="1">
    <citation type="submission" date="2015-02" db="EMBL/GenBank/DDBJ databases">
        <title>Mycoplasma mycoides subsp. mycoides strain:B237 Genome sequencing.</title>
        <authorList>
            <person name="Fischer A."/>
            <person name="Santana-Cruz I."/>
            <person name="Schieck E."/>
            <person name="Gourle H."/>
            <person name="Lambert M."/>
            <person name="Nadendla S."/>
            <person name="Miller R.A."/>
            <person name="Weber J."/>
            <person name="Bongcam-Rudloff E."/>
            <person name="Vashee S."/>
            <person name="Frey J."/>
            <person name="Jores J."/>
        </authorList>
    </citation>
    <scope>NUCLEOTIDE SEQUENCE [LARGE SCALE GENOMIC DNA]</scope>
    <source>
        <strain evidence="3 4">B237</strain>
    </source>
</reference>
<feature type="compositionally biased region" description="Polar residues" evidence="1">
    <location>
        <begin position="220"/>
        <end position="237"/>
    </location>
</feature>
<feature type="compositionally biased region" description="Polar residues" evidence="1">
    <location>
        <begin position="192"/>
        <end position="212"/>
    </location>
</feature>
<comment type="caution">
    <text evidence="3">The sequence shown here is derived from an EMBL/GenBank/DDBJ whole genome shotgun (WGS) entry which is preliminary data.</text>
</comment>
<dbReference type="KEGG" id="mmyi:mycmycITA_00215"/>
<dbReference type="EMBL" id="LAEW01000001">
    <property type="protein sequence ID" value="KJQ46322.1"/>
    <property type="molecule type" value="Genomic_DNA"/>
</dbReference>
<feature type="compositionally biased region" description="Basic and acidic residues" evidence="1">
    <location>
        <begin position="175"/>
        <end position="185"/>
    </location>
</feature>